<comment type="caution">
    <text evidence="1">The sequence shown here is derived from an EMBL/GenBank/DDBJ whole genome shotgun (WGS) entry which is preliminary data.</text>
</comment>
<dbReference type="AlphaFoldDB" id="A0AA38HF92"/>
<protein>
    <submittedName>
        <fullName evidence="1">Uncharacterized protein</fullName>
    </submittedName>
</protein>
<dbReference type="RefSeq" id="XP_052948664.1">
    <property type="nucleotide sequence ID" value="XM_053091767.1"/>
</dbReference>
<proteinExistence type="predicted"/>
<evidence type="ECO:0000313" key="2">
    <source>
        <dbReference type="Proteomes" id="UP001164286"/>
    </source>
</evidence>
<dbReference type="EMBL" id="JAKWFO010000002">
    <property type="protein sequence ID" value="KAI9638887.1"/>
    <property type="molecule type" value="Genomic_DNA"/>
</dbReference>
<reference evidence="1" key="1">
    <citation type="journal article" date="2022" name="G3 (Bethesda)">
        <title>High quality genome of the basidiomycete yeast Dioszegia hungarica PDD-24b-2 isolated from cloud water.</title>
        <authorList>
            <person name="Jarrige D."/>
            <person name="Haridas S."/>
            <person name="Bleykasten-Grosshans C."/>
            <person name="Joly M."/>
            <person name="Nadalig T."/>
            <person name="Sancelme M."/>
            <person name="Vuilleumier S."/>
            <person name="Grigoriev I.V."/>
            <person name="Amato P."/>
            <person name="Bringel F."/>
        </authorList>
    </citation>
    <scope>NUCLEOTIDE SEQUENCE</scope>
    <source>
        <strain evidence="1">PDD-24b-2</strain>
    </source>
</reference>
<evidence type="ECO:0000313" key="1">
    <source>
        <dbReference type="EMBL" id="KAI9638887.1"/>
    </source>
</evidence>
<gene>
    <name evidence="1" type="ORF">MKK02DRAFT_41914</name>
</gene>
<dbReference type="Proteomes" id="UP001164286">
    <property type="component" value="Unassembled WGS sequence"/>
</dbReference>
<dbReference type="GeneID" id="77730972"/>
<name>A0AA38HF92_9TREE</name>
<accession>A0AA38HF92</accession>
<sequence>MTEHIPRDNDDHHLLWSLVIPYLSCPVPLPLSEPPRSALRQPHLACLSRVSKTFFELCTPLLWTTIVTDNLPNLITKIDYYALDSPSRYTKRILVEYMEKGGEGTYKQLLKDGQFWNRCGMTREEKAQWSIGDCYLEAGNMKGGMEDLLWMGLDRTFPNLQSIAISSIYGHRDTLWSAYKDTAAANDKCVKAEQAMKAFHDVLLAGSKIDVSIPLPAGVPVQWRSDYADLISLPQVINVVSVAINQHINARDSWSDRGKWRPVDLEVFASTARCEVEVITPDASKILRSLNLGKLKRADDPSYFILTPAQQKSLVEMNAGRMLDAMKESSRVRGESIKWNLQSDAPACRACGV</sequence>
<organism evidence="1 2">
    <name type="scientific">Dioszegia hungarica</name>
    <dbReference type="NCBI Taxonomy" id="4972"/>
    <lineage>
        <taxon>Eukaryota</taxon>
        <taxon>Fungi</taxon>
        <taxon>Dikarya</taxon>
        <taxon>Basidiomycota</taxon>
        <taxon>Agaricomycotina</taxon>
        <taxon>Tremellomycetes</taxon>
        <taxon>Tremellales</taxon>
        <taxon>Bulleribasidiaceae</taxon>
        <taxon>Dioszegia</taxon>
    </lineage>
</organism>
<keyword evidence="2" id="KW-1185">Reference proteome</keyword>